<evidence type="ECO:0000313" key="2">
    <source>
        <dbReference type="EMBL" id="MCW5320860.1"/>
    </source>
</evidence>
<gene>
    <name evidence="2" type="ORF">D5039_06675</name>
</gene>
<dbReference type="RefSeq" id="WP_265281509.1">
    <property type="nucleotide sequence ID" value="NZ_QZCW01000001.1"/>
</dbReference>
<dbReference type="EMBL" id="QZCW01000001">
    <property type="protein sequence ID" value="MCW5320860.1"/>
    <property type="molecule type" value="Genomic_DNA"/>
</dbReference>
<feature type="transmembrane region" description="Helical" evidence="1">
    <location>
        <begin position="52"/>
        <end position="73"/>
    </location>
</feature>
<accession>A0ABT3KRH8</accession>
<keyword evidence="1" id="KW-0472">Membrane</keyword>
<protein>
    <submittedName>
        <fullName evidence="2">Uncharacterized protein</fullName>
    </submittedName>
</protein>
<organism evidence="2 3">
    <name type="scientific">Verminephrobacter aporrectodeae subsp. tuberculatae</name>
    <dbReference type="NCBI Taxonomy" id="1110392"/>
    <lineage>
        <taxon>Bacteria</taxon>
        <taxon>Pseudomonadati</taxon>
        <taxon>Pseudomonadota</taxon>
        <taxon>Betaproteobacteria</taxon>
        <taxon>Burkholderiales</taxon>
        <taxon>Comamonadaceae</taxon>
        <taxon>Verminephrobacter</taxon>
    </lineage>
</organism>
<evidence type="ECO:0000256" key="1">
    <source>
        <dbReference type="SAM" id="Phobius"/>
    </source>
</evidence>
<dbReference type="Proteomes" id="UP001208935">
    <property type="component" value="Unassembled WGS sequence"/>
</dbReference>
<evidence type="ECO:0000313" key="3">
    <source>
        <dbReference type="Proteomes" id="UP001208935"/>
    </source>
</evidence>
<name>A0ABT3KRH8_9BURK</name>
<feature type="transmembrane region" description="Helical" evidence="1">
    <location>
        <begin position="115"/>
        <end position="136"/>
    </location>
</feature>
<proteinExistence type="predicted"/>
<comment type="caution">
    <text evidence="2">The sequence shown here is derived from an EMBL/GenBank/DDBJ whole genome shotgun (WGS) entry which is preliminary data.</text>
</comment>
<keyword evidence="3" id="KW-1185">Reference proteome</keyword>
<sequence>MQNSSNRYLVIGAALSAMAGLVHIGCIVFGAPWYRFLGAGGAMIQMVEMGHWYPPVVTAAIAATLFAFSAYALSAAGAIRRLPLLKLVLCTIASIYLLRGLCFFILIPLFPENGILFWIISSAICLVLGLVHFLGIRQTWDRL</sequence>
<keyword evidence="1" id="KW-0812">Transmembrane</keyword>
<reference evidence="3" key="1">
    <citation type="submission" date="2023-07" db="EMBL/GenBank/DDBJ databases">
        <title>Verminephrobacter genomes.</title>
        <authorList>
            <person name="Lund M.B."/>
        </authorList>
    </citation>
    <scope>NUCLEOTIDE SEQUENCE [LARGE SCALE GENOMIC DNA]</scope>
    <source>
        <strain evidence="3">AtM5-05</strain>
    </source>
</reference>
<feature type="transmembrane region" description="Helical" evidence="1">
    <location>
        <begin position="7"/>
        <end position="32"/>
    </location>
</feature>
<keyword evidence="1" id="KW-1133">Transmembrane helix</keyword>
<feature type="transmembrane region" description="Helical" evidence="1">
    <location>
        <begin position="85"/>
        <end position="109"/>
    </location>
</feature>